<dbReference type="PANTHER" id="PTHR46910:SF38">
    <property type="entry name" value="ZN(2)-C6 FUNGAL-TYPE DOMAIN-CONTAINING PROTEIN"/>
    <property type="match status" value="1"/>
</dbReference>
<feature type="compositionally biased region" description="Polar residues" evidence="2">
    <location>
        <begin position="27"/>
        <end position="36"/>
    </location>
</feature>
<evidence type="ECO:0000256" key="1">
    <source>
        <dbReference type="ARBA" id="ARBA00023242"/>
    </source>
</evidence>
<dbReference type="OrthoDB" id="4456959at2759"/>
<feature type="region of interest" description="Disordered" evidence="2">
    <location>
        <begin position="1"/>
        <end position="76"/>
    </location>
</feature>
<feature type="domain" description="Xylanolytic transcriptional activator regulatory" evidence="3">
    <location>
        <begin position="282"/>
        <end position="355"/>
    </location>
</feature>
<dbReference type="GO" id="GO:0003700">
    <property type="term" value="F:DNA-binding transcription factor activity"/>
    <property type="evidence" value="ECO:0007669"/>
    <property type="project" value="InterPro"/>
</dbReference>
<dbReference type="STRING" id="1077348.A0A2G8RV26"/>
<dbReference type="EMBL" id="AYKW01000056">
    <property type="protein sequence ID" value="PIL25372.1"/>
    <property type="molecule type" value="Genomic_DNA"/>
</dbReference>
<protein>
    <submittedName>
        <fullName evidence="4">Transcription factor</fullName>
    </submittedName>
</protein>
<comment type="caution">
    <text evidence="4">The sequence shown here is derived from an EMBL/GenBank/DDBJ whole genome shotgun (WGS) entry which is preliminary data.</text>
</comment>
<evidence type="ECO:0000256" key="2">
    <source>
        <dbReference type="SAM" id="MobiDB-lite"/>
    </source>
</evidence>
<evidence type="ECO:0000313" key="5">
    <source>
        <dbReference type="Proteomes" id="UP000230002"/>
    </source>
</evidence>
<evidence type="ECO:0000259" key="3">
    <source>
        <dbReference type="SMART" id="SM00906"/>
    </source>
</evidence>
<sequence length="811" mass="90198">MQRLERLFSKLNPDVDIEKELDGGLSDQESGPSTNVAPPASPPEPPKSEGLRPPMATGPSPSAVSDNLDPSDDESEVQKNVVEIFDRLSLNPMTYRYHGKSSGLIFLRAAQHIKDQVETDSDSSPATTPEQPALDVRQMVRRQFATSPWLWASLEDSVPPFKDFPPQDLMDTLVEYYFRELNDYFPLLHEPTFKQCIQSGFHRHHGAFGATVLLVCANAARFSDDPRVLWQGTDNRQSAGWKWFEMVERVHKSFIAYAHVYDLQIRVLLISYLQCSAAPHACWTHIGLGVRTGIDIGAHRKRMYGAIPTIEQELMRRAFWILVLMDWGAAYNTGRPTSIHDEDMDLGLPKECDDEYWISPDGEPLFRQPAGKPSKVSFFTTYIRLAQILAFAVRTIYSINKSKSVLGNGDRQWEQRIVAELDSALNKWVDSVPAHLQWNPDREDHLLLKQSAILLSHYYQIQMAVHRPFISTRRQSSLMFPSLIICTNAARSAVRVVSDLYERTGDPSYKNVSSLFMSSVVLLLYVWGEKKSGRTAHCARDIEYVKKCMEMIKVCERHLILAERLSSTLNELVCSGTPLDAYARKTQPRGSDAEVSQPPSLPSSSSSEDTSLSEPSWDHHFPTENPSIASSTGDHSIAPSTFQDFGAMDPRNFVAMFGTPVATDEGASFKFSHPLHTEQLAIGYGQLANGYAALSMDDGWQQPPQPGSFPPQNPAAHFGAPQHSLGQHMESVNTEVQDPLVDTGMFGLEPMGYSHAASMQPIAASTPTSHYQAQFAQGIASARASGSNGTGDFAFSDDSLSVWTNAPMFYG</sequence>
<keyword evidence="1" id="KW-0539">Nucleus</keyword>
<dbReference type="SMART" id="SM00906">
    <property type="entry name" value="Fungal_trans"/>
    <property type="match status" value="1"/>
</dbReference>
<feature type="region of interest" description="Disordered" evidence="2">
    <location>
        <begin position="583"/>
        <end position="642"/>
    </location>
</feature>
<dbReference type="InterPro" id="IPR050987">
    <property type="entry name" value="AtrR-like"/>
</dbReference>
<gene>
    <name evidence="4" type="ORF">GSI_13262</name>
</gene>
<dbReference type="CDD" id="cd12148">
    <property type="entry name" value="fungal_TF_MHR"/>
    <property type="match status" value="1"/>
</dbReference>
<dbReference type="Proteomes" id="UP000230002">
    <property type="component" value="Unassembled WGS sequence"/>
</dbReference>
<proteinExistence type="predicted"/>
<name>A0A2G8RV26_9APHY</name>
<dbReference type="AlphaFoldDB" id="A0A2G8RV26"/>
<keyword evidence="5" id="KW-1185">Reference proteome</keyword>
<dbReference type="InterPro" id="IPR007219">
    <property type="entry name" value="XnlR_reg_dom"/>
</dbReference>
<dbReference type="GO" id="GO:0008270">
    <property type="term" value="F:zinc ion binding"/>
    <property type="evidence" value="ECO:0007669"/>
    <property type="project" value="InterPro"/>
</dbReference>
<feature type="compositionally biased region" description="Polar residues" evidence="2">
    <location>
        <begin position="624"/>
        <end position="642"/>
    </location>
</feature>
<accession>A0A2G8RV26</accession>
<dbReference type="PANTHER" id="PTHR46910">
    <property type="entry name" value="TRANSCRIPTION FACTOR PDR1"/>
    <property type="match status" value="1"/>
</dbReference>
<reference evidence="4 5" key="1">
    <citation type="journal article" date="2015" name="Sci. Rep.">
        <title>Chromosome-level genome map provides insights into diverse defense mechanisms in the medicinal fungus Ganoderma sinense.</title>
        <authorList>
            <person name="Zhu Y."/>
            <person name="Xu J."/>
            <person name="Sun C."/>
            <person name="Zhou S."/>
            <person name="Xu H."/>
            <person name="Nelson D.R."/>
            <person name="Qian J."/>
            <person name="Song J."/>
            <person name="Luo H."/>
            <person name="Xiang L."/>
            <person name="Li Y."/>
            <person name="Xu Z."/>
            <person name="Ji A."/>
            <person name="Wang L."/>
            <person name="Lu S."/>
            <person name="Hayward A."/>
            <person name="Sun W."/>
            <person name="Li X."/>
            <person name="Schwartz D.C."/>
            <person name="Wang Y."/>
            <person name="Chen S."/>
        </authorList>
    </citation>
    <scope>NUCLEOTIDE SEQUENCE [LARGE SCALE GENOMIC DNA]</scope>
    <source>
        <strain evidence="4 5">ZZ0214-1</strain>
    </source>
</reference>
<dbReference type="GO" id="GO:0006351">
    <property type="term" value="P:DNA-templated transcription"/>
    <property type="evidence" value="ECO:0007669"/>
    <property type="project" value="InterPro"/>
</dbReference>
<evidence type="ECO:0000313" key="4">
    <source>
        <dbReference type="EMBL" id="PIL25372.1"/>
    </source>
</evidence>
<dbReference type="GO" id="GO:0003677">
    <property type="term" value="F:DNA binding"/>
    <property type="evidence" value="ECO:0007669"/>
    <property type="project" value="InterPro"/>
</dbReference>
<organism evidence="4 5">
    <name type="scientific">Ganoderma sinense ZZ0214-1</name>
    <dbReference type="NCBI Taxonomy" id="1077348"/>
    <lineage>
        <taxon>Eukaryota</taxon>
        <taxon>Fungi</taxon>
        <taxon>Dikarya</taxon>
        <taxon>Basidiomycota</taxon>
        <taxon>Agaricomycotina</taxon>
        <taxon>Agaricomycetes</taxon>
        <taxon>Polyporales</taxon>
        <taxon>Polyporaceae</taxon>
        <taxon>Ganoderma</taxon>
    </lineage>
</organism>
<dbReference type="Pfam" id="PF04082">
    <property type="entry name" value="Fungal_trans"/>
    <property type="match status" value="1"/>
</dbReference>
<feature type="compositionally biased region" description="Low complexity" evidence="2">
    <location>
        <begin position="596"/>
        <end position="615"/>
    </location>
</feature>